<dbReference type="EMBL" id="BKAG01000031">
    <property type="protein sequence ID" value="GEP44550.1"/>
    <property type="molecule type" value="Genomic_DNA"/>
</dbReference>
<dbReference type="InterPro" id="IPR036278">
    <property type="entry name" value="Sialidase_sf"/>
</dbReference>
<proteinExistence type="predicted"/>
<dbReference type="CDD" id="cd15482">
    <property type="entry name" value="Sialidase_non-viral"/>
    <property type="match status" value="1"/>
</dbReference>
<feature type="signal peptide" evidence="1">
    <location>
        <begin position="1"/>
        <end position="18"/>
    </location>
</feature>
<name>A0A512MCT4_9BACT</name>
<accession>A0A512MCT4</accession>
<dbReference type="RefSeq" id="WP_146852602.1">
    <property type="nucleotide sequence ID" value="NZ_BKAG01000031.1"/>
</dbReference>
<comment type="caution">
    <text evidence="2">The sequence shown here is derived from an EMBL/GenBank/DDBJ whole genome shotgun (WGS) entry which is preliminary data.</text>
</comment>
<sequence>MKRLLLLSLLCFTQAVSAQEQAQLVSVQKIYDKGKHNAFTDLAFFKNQFYCCFREADAHVGGDGKIRIMLSTSGDTWVSYAEIAEKGTDLRDPKLEVTPDGKRLYMLCGGSLYGGTTELKGRRPRYSTTTDGKVWTPPQKLLAEGDWLWRATVNPADQKFYGVSYNTHPATGGPKPEAEWSLKSYTSVDGSVWQLSSIMQVPGQPNETTMRFLKDGTALALVRREAADKLGYIGSATAPYREWKWTPLNTVVQGQNFIQLPDGSLVAGSRGRGATPGAHMVLYKMTPTSLEPMLELPSGGDCSYPGMVFHKGHLWVSYYSSHEGKSAIYMAKVRLPWMKVPPEE</sequence>
<dbReference type="SUPFAM" id="SSF50939">
    <property type="entry name" value="Sialidases"/>
    <property type="match status" value="1"/>
</dbReference>
<evidence type="ECO:0008006" key="4">
    <source>
        <dbReference type="Google" id="ProtNLM"/>
    </source>
</evidence>
<feature type="chain" id="PRO_5021946212" description="Exo-alpha-sialidase" evidence="1">
    <location>
        <begin position="19"/>
        <end position="344"/>
    </location>
</feature>
<organism evidence="2 3">
    <name type="scientific">Brevifollis gellanilyticus</name>
    <dbReference type="NCBI Taxonomy" id="748831"/>
    <lineage>
        <taxon>Bacteria</taxon>
        <taxon>Pseudomonadati</taxon>
        <taxon>Verrucomicrobiota</taxon>
        <taxon>Verrucomicrobiia</taxon>
        <taxon>Verrucomicrobiales</taxon>
        <taxon>Verrucomicrobiaceae</taxon>
    </lineage>
</organism>
<dbReference type="Gene3D" id="2.120.10.10">
    <property type="match status" value="1"/>
</dbReference>
<evidence type="ECO:0000313" key="3">
    <source>
        <dbReference type="Proteomes" id="UP000321577"/>
    </source>
</evidence>
<dbReference type="AlphaFoldDB" id="A0A512MCT4"/>
<evidence type="ECO:0000256" key="1">
    <source>
        <dbReference type="SAM" id="SignalP"/>
    </source>
</evidence>
<keyword evidence="1" id="KW-0732">Signal</keyword>
<gene>
    <name evidence="2" type="ORF">BGE01nite_38410</name>
</gene>
<reference evidence="2 3" key="1">
    <citation type="submission" date="2019-07" db="EMBL/GenBank/DDBJ databases">
        <title>Whole genome shotgun sequence of Brevifollis gellanilyticus NBRC 108608.</title>
        <authorList>
            <person name="Hosoyama A."/>
            <person name="Uohara A."/>
            <person name="Ohji S."/>
            <person name="Ichikawa N."/>
        </authorList>
    </citation>
    <scope>NUCLEOTIDE SEQUENCE [LARGE SCALE GENOMIC DNA]</scope>
    <source>
        <strain evidence="2 3">NBRC 108608</strain>
    </source>
</reference>
<keyword evidence="3" id="KW-1185">Reference proteome</keyword>
<protein>
    <recommendedName>
        <fullName evidence="4">Exo-alpha-sialidase</fullName>
    </recommendedName>
</protein>
<dbReference type="OrthoDB" id="20875at2"/>
<evidence type="ECO:0000313" key="2">
    <source>
        <dbReference type="EMBL" id="GEP44550.1"/>
    </source>
</evidence>
<dbReference type="Proteomes" id="UP000321577">
    <property type="component" value="Unassembled WGS sequence"/>
</dbReference>